<accession>A0A0W4ZMF5</accession>
<comment type="caution">
    <text evidence="1">The sequence shown here is derived from an EMBL/GenBank/DDBJ whole genome shotgun (WGS) entry which is preliminary data.</text>
</comment>
<dbReference type="PANTHER" id="PTHR28011:SF1">
    <property type="entry name" value="NON-CLASSICAL EXPORT PROTEIN 1"/>
    <property type="match status" value="1"/>
</dbReference>
<dbReference type="AlphaFoldDB" id="A0A0W4ZMF5"/>
<dbReference type="InterPro" id="IPR024242">
    <property type="entry name" value="NCE101"/>
</dbReference>
<sequence>MSIVSKNIYLISRWVDPVFAVGVGSFSYFLYERNHPRPEHCSLNELLQRKKDCRYSVDESMFDMYFHQYLFLGSVNLSYYSFKKWENS</sequence>
<dbReference type="Proteomes" id="UP000053447">
    <property type="component" value="Unassembled WGS sequence"/>
</dbReference>
<dbReference type="VEuPathDB" id="FungiDB:T551_02183"/>
<organism evidence="1 2">
    <name type="scientific">Pneumocystis jirovecii (strain RU7)</name>
    <name type="common">Human pneumocystis pneumonia agent</name>
    <dbReference type="NCBI Taxonomy" id="1408657"/>
    <lineage>
        <taxon>Eukaryota</taxon>
        <taxon>Fungi</taxon>
        <taxon>Dikarya</taxon>
        <taxon>Ascomycota</taxon>
        <taxon>Taphrinomycotina</taxon>
        <taxon>Pneumocystomycetes</taxon>
        <taxon>Pneumocystaceae</taxon>
        <taxon>Pneumocystis</taxon>
    </lineage>
</organism>
<keyword evidence="2" id="KW-1185">Reference proteome</keyword>
<gene>
    <name evidence="1" type="ORF">T551_02183</name>
</gene>
<proteinExistence type="predicted"/>
<dbReference type="STRING" id="1408657.A0A0W4ZMF5"/>
<dbReference type="PANTHER" id="PTHR28011">
    <property type="entry name" value="NON-CLASSICAL EXPORT PROTEIN 1"/>
    <property type="match status" value="1"/>
</dbReference>
<name>A0A0W4ZMF5_PNEJ7</name>
<evidence type="ECO:0000313" key="2">
    <source>
        <dbReference type="Proteomes" id="UP000053447"/>
    </source>
</evidence>
<reference evidence="2" key="1">
    <citation type="journal article" date="2016" name="Nat. Commun.">
        <title>Genome analysis of three Pneumocystis species reveals adaptation mechanisms to life exclusively in mammalian hosts.</title>
        <authorList>
            <person name="Ma L."/>
            <person name="Chen Z."/>
            <person name="Huang D.W."/>
            <person name="Kutty G."/>
            <person name="Ishihara M."/>
            <person name="Wang H."/>
            <person name="Abouelleil A."/>
            <person name="Bishop L."/>
            <person name="Davey E."/>
            <person name="Deng R."/>
            <person name="Deng X."/>
            <person name="Fan L."/>
            <person name="Fantoni G."/>
            <person name="Fitzgerald M."/>
            <person name="Gogineni E."/>
            <person name="Goldberg J.M."/>
            <person name="Handley G."/>
            <person name="Hu X."/>
            <person name="Huber C."/>
            <person name="Jiao X."/>
            <person name="Jones K."/>
            <person name="Levin J.Z."/>
            <person name="Liu Y."/>
            <person name="Macdonald P."/>
            <person name="Melnikov A."/>
            <person name="Raley C."/>
            <person name="Sassi M."/>
            <person name="Sherman B.T."/>
            <person name="Song X."/>
            <person name="Sykes S."/>
            <person name="Tran B."/>
            <person name="Walsh L."/>
            <person name="Xia Y."/>
            <person name="Yang J."/>
            <person name="Young S."/>
            <person name="Zeng Q."/>
            <person name="Zheng X."/>
            <person name="Stephens R."/>
            <person name="Nusbaum C."/>
            <person name="Birren B.W."/>
            <person name="Azadi P."/>
            <person name="Lempicki R.A."/>
            <person name="Cuomo C.A."/>
            <person name="Kovacs J.A."/>
        </authorList>
    </citation>
    <scope>NUCLEOTIDE SEQUENCE [LARGE SCALE GENOMIC DNA]</scope>
    <source>
        <strain evidence="2">RU7</strain>
    </source>
</reference>
<evidence type="ECO:0000313" key="1">
    <source>
        <dbReference type="EMBL" id="KTW29567.1"/>
    </source>
</evidence>
<dbReference type="GO" id="GO:0009306">
    <property type="term" value="P:protein secretion"/>
    <property type="evidence" value="ECO:0007669"/>
    <property type="project" value="InterPro"/>
</dbReference>
<dbReference type="GeneID" id="28940701"/>
<dbReference type="RefSeq" id="XP_018229398.1">
    <property type="nucleotide sequence ID" value="XM_018374446.1"/>
</dbReference>
<protein>
    <submittedName>
        <fullName evidence="1">Uncharacterized protein</fullName>
    </submittedName>
</protein>
<dbReference type="OrthoDB" id="2155101at2759"/>
<dbReference type="EMBL" id="LFWA01000009">
    <property type="protein sequence ID" value="KTW29567.1"/>
    <property type="molecule type" value="Genomic_DNA"/>
</dbReference>
<dbReference type="Pfam" id="PF11654">
    <property type="entry name" value="NCE101"/>
    <property type="match status" value="1"/>
</dbReference>